<sequence>MATAKIVSLTIRTLAKPIATQIKHQAAHHETFRRICIALAQHMHRTEARLRQNLLPGSENYKIRPLNDAKAISNGANAISEGFLFAVAATIILGETYRSSRSRANHRDHVQEELSQLRAEVDLLNKQLHGDGMPDSTSLMASQSPSLPPSFLSASQTSQLLQAVQLLWTIAKKKGWFDEQENLPAEFKWLLEGDNKQEPEDRANSDELTSTLTNSKFAKARVDAISKEIGENFSQCVSRSESSHMS</sequence>
<gene>
    <name evidence="4" type="ORF">MGL_0779</name>
</gene>
<dbReference type="VEuPathDB" id="FungiDB:MGL_0779"/>
<feature type="compositionally biased region" description="Low complexity" evidence="3">
    <location>
        <begin position="141"/>
        <end position="152"/>
    </location>
</feature>
<keyword evidence="5" id="KW-1185">Reference proteome</keyword>
<dbReference type="OrthoDB" id="2129069at2759"/>
<dbReference type="InParanoid" id="A8PUV2"/>
<dbReference type="PANTHER" id="PTHR12499:SF0">
    <property type="entry name" value="OPTIC ATROPHY 3 PROTEIN"/>
    <property type="match status" value="1"/>
</dbReference>
<evidence type="ECO:0008006" key="6">
    <source>
        <dbReference type="Google" id="ProtNLM"/>
    </source>
</evidence>
<evidence type="ECO:0000313" key="5">
    <source>
        <dbReference type="Proteomes" id="UP000008837"/>
    </source>
</evidence>
<organism evidence="4 5">
    <name type="scientific">Malassezia globosa (strain ATCC MYA-4612 / CBS 7966)</name>
    <name type="common">Dandruff-associated fungus</name>
    <dbReference type="NCBI Taxonomy" id="425265"/>
    <lineage>
        <taxon>Eukaryota</taxon>
        <taxon>Fungi</taxon>
        <taxon>Dikarya</taxon>
        <taxon>Basidiomycota</taxon>
        <taxon>Ustilaginomycotina</taxon>
        <taxon>Malasseziomycetes</taxon>
        <taxon>Malasseziales</taxon>
        <taxon>Malasseziaceae</taxon>
        <taxon>Malassezia</taxon>
    </lineage>
</organism>
<dbReference type="GO" id="GO:0019216">
    <property type="term" value="P:regulation of lipid metabolic process"/>
    <property type="evidence" value="ECO:0007669"/>
    <property type="project" value="TreeGrafter"/>
</dbReference>
<dbReference type="EMBL" id="AAYY01000002">
    <property type="protein sequence ID" value="EDP44972.1"/>
    <property type="molecule type" value="Genomic_DNA"/>
</dbReference>
<evidence type="ECO:0000256" key="2">
    <source>
        <dbReference type="ARBA" id="ARBA00023054"/>
    </source>
</evidence>
<dbReference type="GO" id="GO:0005739">
    <property type="term" value="C:mitochondrion"/>
    <property type="evidence" value="ECO:0007669"/>
    <property type="project" value="TreeGrafter"/>
</dbReference>
<protein>
    <recommendedName>
        <fullName evidence="6">OPA3-like protein</fullName>
    </recommendedName>
</protein>
<dbReference type="PANTHER" id="PTHR12499">
    <property type="entry name" value="OPTIC ATROPHY 3 PROTEIN OPA3"/>
    <property type="match status" value="1"/>
</dbReference>
<comment type="similarity">
    <text evidence="1">Belongs to the OPA3 family.</text>
</comment>
<keyword evidence="2" id="KW-0175">Coiled coil</keyword>
<reference evidence="4 5" key="1">
    <citation type="journal article" date="2007" name="Proc. Natl. Acad. Sci. U.S.A.">
        <title>Dandruff-associated Malassezia genomes reveal convergent and divergent virulence traits shared with plant and human fungal pathogens.</title>
        <authorList>
            <person name="Xu J."/>
            <person name="Saunders C.W."/>
            <person name="Hu P."/>
            <person name="Grant R.A."/>
            <person name="Boekhout T."/>
            <person name="Kuramae E.E."/>
            <person name="Kronstad J.W."/>
            <person name="Deangelis Y.M."/>
            <person name="Reeder N.L."/>
            <person name="Johnstone K.R."/>
            <person name="Leland M."/>
            <person name="Fieno A.M."/>
            <person name="Begley W.M."/>
            <person name="Sun Y."/>
            <person name="Lacey M.P."/>
            <person name="Chaudhary T."/>
            <person name="Keough T."/>
            <person name="Chu L."/>
            <person name="Sears R."/>
            <person name="Yuan B."/>
            <person name="Dawson T.L.Jr."/>
        </authorList>
    </citation>
    <scope>NUCLEOTIDE SEQUENCE [LARGE SCALE GENOMIC DNA]</scope>
    <source>
        <strain evidence="5">ATCC MYA-4612 / CBS 7966</strain>
    </source>
</reference>
<dbReference type="KEGG" id="mgl:MGL_0779"/>
<dbReference type="GeneID" id="5856492"/>
<dbReference type="AlphaFoldDB" id="A8PUV2"/>
<name>A8PUV2_MALGO</name>
<dbReference type="OMA" id="WFNESES"/>
<dbReference type="Proteomes" id="UP000008837">
    <property type="component" value="Unassembled WGS sequence"/>
</dbReference>
<comment type="caution">
    <text evidence="4">The sequence shown here is derived from an EMBL/GenBank/DDBJ whole genome shotgun (WGS) entry which is preliminary data.</text>
</comment>
<evidence type="ECO:0000256" key="3">
    <source>
        <dbReference type="SAM" id="MobiDB-lite"/>
    </source>
</evidence>
<accession>A8PUV2</accession>
<evidence type="ECO:0000313" key="4">
    <source>
        <dbReference type="EMBL" id="EDP44972.1"/>
    </source>
</evidence>
<feature type="region of interest" description="Disordered" evidence="3">
    <location>
        <begin position="130"/>
        <end position="152"/>
    </location>
</feature>
<proteinExistence type="inferred from homology"/>
<dbReference type="InterPro" id="IPR010754">
    <property type="entry name" value="OPA3-like"/>
</dbReference>
<evidence type="ECO:0000256" key="1">
    <source>
        <dbReference type="ARBA" id="ARBA00007584"/>
    </source>
</evidence>
<dbReference type="Pfam" id="PF07047">
    <property type="entry name" value="OPA3"/>
    <property type="match status" value="1"/>
</dbReference>
<dbReference type="RefSeq" id="XP_001732186.1">
    <property type="nucleotide sequence ID" value="XM_001732134.1"/>
</dbReference>